<dbReference type="PANTHER" id="PTHR21089:SF1">
    <property type="entry name" value="BIFUNCTIONAL 3-DEHYDROQUINATE DEHYDRATASE_SHIKIMATE DEHYDROGENASE, CHLOROPLASTIC"/>
    <property type="match status" value="1"/>
</dbReference>
<sequence>MSWLCGLVGEGIAASRSPAMHEREAKNLGEILVYRVVDTAAWEGTAADLPVIFQWLKRFNYNGVNVTHPYKQAVIPLLDELSDAASAIGAVNTVVFRNGKYIGHNTDWSGYAANFRRTLPDASLERVGQIGAGGAASAVGYALLTLGARELKLFDVDRARATALAERLQKLFPETRVSAVSRVEDAITGASGVVQTSPIGMSTHPGVPFSPDLLSSEQWFSEVIYFPRETELLAQARAKGCPTVSGVGMAVFQAADAFELFTGLRPDRERMLKEFD</sequence>
<dbReference type="PANTHER" id="PTHR21089">
    <property type="entry name" value="SHIKIMATE DEHYDROGENASE"/>
    <property type="match status" value="1"/>
</dbReference>
<protein>
    <recommendedName>
        <fullName evidence="4">Shikimate dehydrogenase (NADP(+))</fullName>
        <shortName evidence="4">SDH</shortName>
        <ecNumber evidence="4">1.1.1.25</ecNumber>
    </recommendedName>
</protein>
<dbReference type="HAMAP" id="MF_00222">
    <property type="entry name" value="Shikimate_DH_AroE"/>
    <property type="match status" value="1"/>
</dbReference>
<organism evidence="7 8">
    <name type="scientific">Acetobacter musti</name>
    <dbReference type="NCBI Taxonomy" id="864732"/>
    <lineage>
        <taxon>Bacteria</taxon>
        <taxon>Pseudomonadati</taxon>
        <taxon>Pseudomonadota</taxon>
        <taxon>Alphaproteobacteria</taxon>
        <taxon>Acetobacterales</taxon>
        <taxon>Acetobacteraceae</taxon>
        <taxon>Acetobacter</taxon>
    </lineage>
</organism>
<keyword evidence="8" id="KW-1185">Reference proteome</keyword>
<dbReference type="Pfam" id="PF08501">
    <property type="entry name" value="Shikimate_dh_N"/>
    <property type="match status" value="1"/>
</dbReference>
<dbReference type="EMBL" id="WOTB01000032">
    <property type="protein sequence ID" value="NHN86355.1"/>
    <property type="molecule type" value="Genomic_DNA"/>
</dbReference>
<feature type="domain" description="SDH C-terminal" evidence="6">
    <location>
        <begin position="246"/>
        <end position="273"/>
    </location>
</feature>
<dbReference type="NCBIfam" id="NF009201">
    <property type="entry name" value="PRK12549.1"/>
    <property type="match status" value="1"/>
</dbReference>
<keyword evidence="4" id="KW-0521">NADP</keyword>
<dbReference type="InterPro" id="IPR036291">
    <property type="entry name" value="NAD(P)-bd_dom_sf"/>
</dbReference>
<feature type="binding site" evidence="4">
    <location>
        <position position="253"/>
    </location>
    <ligand>
        <name>shikimate</name>
        <dbReference type="ChEBI" id="CHEBI:36208"/>
    </ligand>
</feature>
<dbReference type="Gene3D" id="3.40.50.10860">
    <property type="entry name" value="Leucine Dehydrogenase, chain A, domain 1"/>
    <property type="match status" value="1"/>
</dbReference>
<evidence type="ECO:0000256" key="2">
    <source>
        <dbReference type="ARBA" id="ARBA00023002"/>
    </source>
</evidence>
<feature type="binding site" evidence="4">
    <location>
        <begin position="15"/>
        <end position="17"/>
    </location>
    <ligand>
        <name>shikimate</name>
        <dbReference type="ChEBI" id="CHEBI:36208"/>
    </ligand>
</feature>
<dbReference type="CDD" id="cd01065">
    <property type="entry name" value="NAD_bind_Shikimate_DH"/>
    <property type="match status" value="1"/>
</dbReference>
<keyword evidence="4" id="KW-0028">Amino-acid biosynthesis</keyword>
<comment type="caution">
    <text evidence="4">Lacks conserved residue(s) required for the propagation of feature annotation.</text>
</comment>
<feature type="domain" description="Shikimate dehydrogenase substrate binding N-terminal" evidence="5">
    <location>
        <begin position="7"/>
        <end position="94"/>
    </location>
</feature>
<feature type="binding site" evidence="4">
    <location>
        <position position="92"/>
    </location>
    <ligand>
        <name>shikimate</name>
        <dbReference type="ChEBI" id="CHEBI:36208"/>
    </ligand>
</feature>
<dbReference type="InterPro" id="IPR046346">
    <property type="entry name" value="Aminoacid_DH-like_N_sf"/>
</dbReference>
<dbReference type="SUPFAM" id="SSF51735">
    <property type="entry name" value="NAD(P)-binding Rossmann-fold domains"/>
    <property type="match status" value="1"/>
</dbReference>
<evidence type="ECO:0000256" key="4">
    <source>
        <dbReference type="HAMAP-Rule" id="MF_00222"/>
    </source>
</evidence>
<name>A0ABX0JTP4_9PROT</name>
<evidence type="ECO:0000259" key="6">
    <source>
        <dbReference type="Pfam" id="PF18317"/>
    </source>
</evidence>
<dbReference type="Proteomes" id="UP000635278">
    <property type="component" value="Unassembled WGS sequence"/>
</dbReference>
<reference evidence="7 8" key="1">
    <citation type="journal article" date="2020" name="Int. J. Syst. Evol. Microbiol.">
        <title>Novel acetic acid bacteria from cider fermentations: Acetobacter conturbans sp. nov. and Acetobacter fallax sp. nov.</title>
        <authorList>
            <person name="Sombolestani A.S."/>
            <person name="Cleenwerck I."/>
            <person name="Cnockaert M."/>
            <person name="Borremans W."/>
            <person name="Wieme A.D."/>
            <person name="De Vuyst L."/>
            <person name="Vandamme P."/>
        </authorList>
    </citation>
    <scope>NUCLEOTIDE SEQUENCE [LARGE SCALE GENOMIC DNA]</scope>
    <source>
        <strain evidence="7 8">LMG 30640</strain>
    </source>
</reference>
<feature type="binding site" evidence="4">
    <location>
        <begin position="131"/>
        <end position="135"/>
    </location>
    <ligand>
        <name>NADP(+)</name>
        <dbReference type="ChEBI" id="CHEBI:58349"/>
    </ligand>
</feature>
<comment type="pathway">
    <text evidence="1 4">Metabolic intermediate biosynthesis; chorismate biosynthesis; chorismate from D-erythrose 4-phosphate and phosphoenolpyruvate: step 4/7.</text>
</comment>
<feature type="binding site" evidence="4">
    <location>
        <position position="67"/>
    </location>
    <ligand>
        <name>shikimate</name>
        <dbReference type="ChEBI" id="CHEBI:36208"/>
    </ligand>
</feature>
<comment type="function">
    <text evidence="4">Involved in the biosynthesis of the chorismate, which leads to the biosynthesis of aromatic amino acids. Catalyzes the reversible NADPH linked reduction of 3-dehydroshikimate (DHSA) to yield shikimate (SA).</text>
</comment>
<keyword evidence="3 4" id="KW-0057">Aromatic amino acid biosynthesis</keyword>
<feature type="binding site" evidence="4">
    <location>
        <position position="246"/>
    </location>
    <ligand>
        <name>NADP(+)</name>
        <dbReference type="ChEBI" id="CHEBI:58349"/>
    </ligand>
</feature>
<feature type="binding site" evidence="4">
    <location>
        <position position="83"/>
    </location>
    <ligand>
        <name>NADP(+)</name>
        <dbReference type="ChEBI" id="CHEBI:58349"/>
    </ligand>
</feature>
<dbReference type="InterPro" id="IPR013708">
    <property type="entry name" value="Shikimate_DH-bd_N"/>
</dbReference>
<dbReference type="InterPro" id="IPR022893">
    <property type="entry name" value="Shikimate_DH_fam"/>
</dbReference>
<comment type="similarity">
    <text evidence="4">Belongs to the shikimate dehydrogenase family.</text>
</comment>
<comment type="subunit">
    <text evidence="4">Homodimer.</text>
</comment>
<dbReference type="EC" id="1.1.1.25" evidence="4"/>
<dbReference type="SUPFAM" id="SSF53223">
    <property type="entry name" value="Aminoacid dehydrogenase-like, N-terminal domain"/>
    <property type="match status" value="1"/>
</dbReference>
<evidence type="ECO:0000256" key="3">
    <source>
        <dbReference type="ARBA" id="ARBA00023141"/>
    </source>
</evidence>
<comment type="caution">
    <text evidence="7">The sequence shown here is derived from an EMBL/GenBank/DDBJ whole genome shotgun (WGS) entry which is preliminary data.</text>
</comment>
<proteinExistence type="inferred from homology"/>
<dbReference type="InterPro" id="IPR041121">
    <property type="entry name" value="SDH_C"/>
</dbReference>
<comment type="catalytic activity">
    <reaction evidence="4">
        <text>shikimate + NADP(+) = 3-dehydroshikimate + NADPH + H(+)</text>
        <dbReference type="Rhea" id="RHEA:17737"/>
        <dbReference type="ChEBI" id="CHEBI:15378"/>
        <dbReference type="ChEBI" id="CHEBI:16630"/>
        <dbReference type="ChEBI" id="CHEBI:36208"/>
        <dbReference type="ChEBI" id="CHEBI:57783"/>
        <dbReference type="ChEBI" id="CHEBI:58349"/>
        <dbReference type="EC" id="1.1.1.25"/>
    </reaction>
</comment>
<gene>
    <name evidence="4" type="primary">aroE</name>
    <name evidence="7" type="ORF">GOB93_17180</name>
</gene>
<feature type="binding site" evidence="4">
    <location>
        <position position="225"/>
    </location>
    <ligand>
        <name>shikimate</name>
        <dbReference type="ChEBI" id="CHEBI:36208"/>
    </ligand>
</feature>
<feature type="active site" description="Proton acceptor" evidence="4">
    <location>
        <position position="71"/>
    </location>
</feature>
<evidence type="ECO:0000313" key="8">
    <source>
        <dbReference type="Proteomes" id="UP000635278"/>
    </source>
</evidence>
<evidence type="ECO:0000313" key="7">
    <source>
        <dbReference type="EMBL" id="NHN86355.1"/>
    </source>
</evidence>
<dbReference type="Gene3D" id="3.40.50.720">
    <property type="entry name" value="NAD(P)-binding Rossmann-like Domain"/>
    <property type="match status" value="1"/>
</dbReference>
<accession>A0ABX0JTP4</accession>
<dbReference type="RefSeq" id="WP_173584730.1">
    <property type="nucleotide sequence ID" value="NZ_WOTB01000032.1"/>
</dbReference>
<feature type="binding site" evidence="4">
    <location>
        <position position="107"/>
    </location>
    <ligand>
        <name>shikimate</name>
        <dbReference type="ChEBI" id="CHEBI:36208"/>
    </ligand>
</feature>
<dbReference type="GO" id="GO:0004764">
    <property type="term" value="F:shikimate 3-dehydrogenase (NADP+) activity"/>
    <property type="evidence" value="ECO:0007669"/>
    <property type="project" value="UniProtKB-EC"/>
</dbReference>
<dbReference type="Pfam" id="PF18317">
    <property type="entry name" value="SDH_C"/>
    <property type="match status" value="1"/>
</dbReference>
<keyword evidence="2 4" id="KW-0560">Oxidoreductase</keyword>
<evidence type="ECO:0000256" key="1">
    <source>
        <dbReference type="ARBA" id="ARBA00004871"/>
    </source>
</evidence>
<feature type="binding site" evidence="4">
    <location>
        <position position="223"/>
    </location>
    <ligand>
        <name>NADP(+)</name>
        <dbReference type="ChEBI" id="CHEBI:58349"/>
    </ligand>
</feature>
<evidence type="ECO:0000259" key="5">
    <source>
        <dbReference type="Pfam" id="PF08501"/>
    </source>
</evidence>